<comment type="caution">
    <text evidence="5">Lacks conserved residue(s) required for the propagation of feature annotation.</text>
</comment>
<evidence type="ECO:0000256" key="6">
    <source>
        <dbReference type="SAM" id="MobiDB-lite"/>
    </source>
</evidence>
<dbReference type="GO" id="GO:0009350">
    <property type="term" value="C:ethanolamine ammonia-lyase complex"/>
    <property type="evidence" value="ECO:0007669"/>
    <property type="project" value="UniProtKB-UniRule"/>
</dbReference>
<dbReference type="GO" id="GO:0006520">
    <property type="term" value="P:amino acid metabolic process"/>
    <property type="evidence" value="ECO:0007669"/>
    <property type="project" value="InterPro"/>
</dbReference>
<comment type="similarity">
    <text evidence="5">Belongs to the EutC family.</text>
</comment>
<dbReference type="Gene3D" id="1.10.30.40">
    <property type="entry name" value="Ethanolamine ammonia-lyase light chain (EutC), N-terminal domain"/>
    <property type="match status" value="1"/>
</dbReference>
<comment type="function">
    <text evidence="5">May catalyze the deamination of various vicinal amino-alcohols to oxo compounds.Would allow this organism to utilize ethanolamine as the sole source of nitrogen and carbon in the presence of external vitamin B12.</text>
</comment>
<dbReference type="EC" id="4.3.1.7" evidence="5"/>
<feature type="binding site" evidence="5">
    <location>
        <position position="162"/>
    </location>
    <ligand>
        <name>adenosylcob(III)alamin</name>
        <dbReference type="ChEBI" id="CHEBI:18408"/>
    </ligand>
</feature>
<dbReference type="HAMAP" id="MF_00601">
    <property type="entry name" value="EutC"/>
    <property type="match status" value="1"/>
</dbReference>
<keyword evidence="2 5" id="KW-0456">Lyase</keyword>
<dbReference type="NCBIfam" id="NF003971">
    <property type="entry name" value="PRK05465.1"/>
    <property type="match status" value="1"/>
</dbReference>
<keyword evidence="3 5" id="KW-0170">Cobalt</keyword>
<proteinExistence type="inferred from homology"/>
<comment type="subunit">
    <text evidence="5">The basic unit is a heterodimer which dimerizes to form tetramers. The heterotetramers trimerize; 6 large subunits form a core ring with 6 small subunits projecting outwards.</text>
</comment>
<dbReference type="PANTHER" id="PTHR39330">
    <property type="entry name" value="ETHANOLAMINE AMMONIA-LYASE LIGHT CHAIN"/>
    <property type="match status" value="1"/>
</dbReference>
<dbReference type="PANTHER" id="PTHR39330:SF1">
    <property type="entry name" value="ETHANOLAMINE AMMONIA-LYASE SMALL SUBUNIT"/>
    <property type="match status" value="1"/>
</dbReference>
<comment type="pathway">
    <text evidence="5">Amine and polyamine degradation; ethanolamine degradation.</text>
</comment>
<dbReference type="Proteomes" id="UP001501729">
    <property type="component" value="Unassembled WGS sequence"/>
</dbReference>
<comment type="cofactor">
    <cofactor evidence="5">
        <name>adenosylcob(III)alamin</name>
        <dbReference type="ChEBI" id="CHEBI:18408"/>
    </cofactor>
    <text evidence="5">Binds between the large and small subunits.</text>
</comment>
<name>A0AAV3URQ6_9EURY</name>
<reference evidence="7 8" key="1">
    <citation type="journal article" date="2019" name="Int. J. Syst. Evol. Microbiol.">
        <title>The Global Catalogue of Microorganisms (GCM) 10K type strain sequencing project: providing services to taxonomists for standard genome sequencing and annotation.</title>
        <authorList>
            <consortium name="The Broad Institute Genomics Platform"/>
            <consortium name="The Broad Institute Genome Sequencing Center for Infectious Disease"/>
            <person name="Wu L."/>
            <person name="Ma J."/>
        </authorList>
    </citation>
    <scope>NUCLEOTIDE SEQUENCE [LARGE SCALE GENOMIC DNA]</scope>
    <source>
        <strain evidence="7 8">JCM 17504</strain>
    </source>
</reference>
<feature type="region of interest" description="Disordered" evidence="6">
    <location>
        <begin position="1"/>
        <end position="40"/>
    </location>
</feature>
<dbReference type="AlphaFoldDB" id="A0AAV3URQ6"/>
<evidence type="ECO:0000313" key="7">
    <source>
        <dbReference type="EMBL" id="GAA5065988.1"/>
    </source>
</evidence>
<evidence type="ECO:0000256" key="3">
    <source>
        <dbReference type="ARBA" id="ARBA00023285"/>
    </source>
</evidence>
<dbReference type="EMBL" id="BAABKX010000030">
    <property type="protein sequence ID" value="GAA5065988.1"/>
    <property type="molecule type" value="Genomic_DNA"/>
</dbReference>
<dbReference type="GO" id="GO:0008851">
    <property type="term" value="F:ethanolamine ammonia-lyase activity"/>
    <property type="evidence" value="ECO:0007669"/>
    <property type="project" value="UniProtKB-UniRule"/>
</dbReference>
<accession>A0AAV3URQ6</accession>
<dbReference type="PIRSF" id="PIRSF018982">
    <property type="entry name" value="EutC"/>
    <property type="match status" value="1"/>
</dbReference>
<dbReference type="GO" id="GO:0031419">
    <property type="term" value="F:cobalamin binding"/>
    <property type="evidence" value="ECO:0007669"/>
    <property type="project" value="UniProtKB-UniRule"/>
</dbReference>
<comment type="catalytic activity">
    <reaction evidence="5">
        <text>ethanolamine = acetaldehyde + NH4(+)</text>
        <dbReference type="Rhea" id="RHEA:15313"/>
        <dbReference type="ChEBI" id="CHEBI:15343"/>
        <dbReference type="ChEBI" id="CHEBI:28938"/>
        <dbReference type="ChEBI" id="CHEBI:57603"/>
        <dbReference type="EC" id="4.3.1.7"/>
    </reaction>
</comment>
<evidence type="ECO:0000313" key="8">
    <source>
        <dbReference type="Proteomes" id="UP001501729"/>
    </source>
</evidence>
<dbReference type="InterPro" id="IPR009246">
    <property type="entry name" value="EutC"/>
</dbReference>
<keyword evidence="1 5" id="KW-0846">Cobalamin</keyword>
<evidence type="ECO:0000256" key="4">
    <source>
        <dbReference type="ARBA" id="ARBA00024446"/>
    </source>
</evidence>
<gene>
    <name evidence="5 7" type="primary">eutC</name>
    <name evidence="7" type="ORF">GCM10025751_57470</name>
</gene>
<organism evidence="7 8">
    <name type="scientific">Haladaptatus pallidirubidus</name>
    <dbReference type="NCBI Taxonomy" id="1008152"/>
    <lineage>
        <taxon>Archaea</taxon>
        <taxon>Methanobacteriati</taxon>
        <taxon>Methanobacteriota</taxon>
        <taxon>Stenosarchaea group</taxon>
        <taxon>Halobacteria</taxon>
        <taxon>Halobacteriales</taxon>
        <taxon>Haladaptataceae</taxon>
        <taxon>Haladaptatus</taxon>
    </lineage>
</organism>
<evidence type="ECO:0000256" key="2">
    <source>
        <dbReference type="ARBA" id="ARBA00023239"/>
    </source>
</evidence>
<dbReference type="Gene3D" id="3.40.50.11240">
    <property type="entry name" value="Ethanolamine ammonia-lyase light chain (EutC)"/>
    <property type="match status" value="1"/>
</dbReference>
<dbReference type="GO" id="GO:0046336">
    <property type="term" value="P:ethanolamine catabolic process"/>
    <property type="evidence" value="ECO:0007669"/>
    <property type="project" value="UniProtKB-UniRule"/>
</dbReference>
<dbReference type="GeneID" id="68617357"/>
<evidence type="ECO:0000256" key="5">
    <source>
        <dbReference type="HAMAP-Rule" id="MF_00601"/>
    </source>
</evidence>
<feature type="binding site" evidence="5">
    <location>
        <position position="183"/>
    </location>
    <ligand>
        <name>adenosylcob(III)alamin</name>
        <dbReference type="ChEBI" id="CHEBI:18408"/>
    </ligand>
</feature>
<keyword evidence="8" id="KW-1185">Reference proteome</keyword>
<dbReference type="Pfam" id="PF05985">
    <property type="entry name" value="EutC"/>
    <property type="match status" value="1"/>
</dbReference>
<sequence>MTDEGKSSLPSPPATFDSGDDYSSVAENSPARLSVGRSGPRLRTETSLQFRADHAAARDAVLTKVSQETIDELDLVSIKTLVSNQDEYLENPNKGRDISAETADVLRSECTVNPDVQIIVCDGLSSTAVENNIRDLLPMVEQGLKSREYDVGTSLFVKFGRVNVMDAIGEELNAQCIVNLIGERPGLQTAQSLSAYMVYNPVRGKSTAKKTVISNIHSDGLPPVEAGAQIVEYVEKMLKHGGSGLDLEN</sequence>
<keyword evidence="4" id="KW-1283">Bacterial microcompartment</keyword>
<dbReference type="InterPro" id="IPR042251">
    <property type="entry name" value="EutC_C"/>
</dbReference>
<evidence type="ECO:0000256" key="1">
    <source>
        <dbReference type="ARBA" id="ARBA00022628"/>
    </source>
</evidence>
<protein>
    <recommendedName>
        <fullName evidence="5">Putative ethanolamine ammonia-lyase small subunit</fullName>
        <shortName evidence="5">EAL small subunit</shortName>
        <ecNumber evidence="5">4.3.1.7</ecNumber>
    </recommendedName>
</protein>
<comment type="caution">
    <text evidence="7">The sequence shown here is derived from an EMBL/GenBank/DDBJ whole genome shotgun (WGS) entry which is preliminary data.</text>
</comment>
<dbReference type="InterPro" id="IPR042255">
    <property type="entry name" value="EutC_N"/>
</dbReference>
<dbReference type="RefSeq" id="WP_227779198.1">
    <property type="nucleotide sequence ID" value="NZ_BAABKX010000030.1"/>
</dbReference>